<reference evidence="6 7" key="1">
    <citation type="journal article" date="2016" name="Nat. Commun.">
        <title>Thousands of microbial genomes shed light on interconnected biogeochemical processes in an aquifer system.</title>
        <authorList>
            <person name="Anantharaman K."/>
            <person name="Brown C.T."/>
            <person name="Hug L.A."/>
            <person name="Sharon I."/>
            <person name="Castelle C.J."/>
            <person name="Probst A.J."/>
            <person name="Thomas B.C."/>
            <person name="Singh A."/>
            <person name="Wilkins M.J."/>
            <person name="Karaoz U."/>
            <person name="Brodie E.L."/>
            <person name="Williams K.H."/>
            <person name="Hubbard S.S."/>
            <person name="Banfield J.F."/>
        </authorList>
    </citation>
    <scope>NUCLEOTIDE SEQUENCE [LARGE SCALE GENOMIC DNA]</scope>
</reference>
<evidence type="ECO:0000256" key="2">
    <source>
        <dbReference type="ARBA" id="ARBA00022793"/>
    </source>
</evidence>
<dbReference type="Gene3D" id="3.40.50.720">
    <property type="entry name" value="NAD(P)-binding Rossmann-like Domain"/>
    <property type="match status" value="1"/>
</dbReference>
<name>A0A1G2HV85_9BACT</name>
<dbReference type="GO" id="GO:0005737">
    <property type="term" value="C:cytoplasm"/>
    <property type="evidence" value="ECO:0007669"/>
    <property type="project" value="TreeGrafter"/>
</dbReference>
<feature type="domain" description="NAD-dependent epimerase/dehydratase" evidence="5">
    <location>
        <begin position="29"/>
        <end position="274"/>
    </location>
</feature>
<dbReference type="GO" id="GO:0070403">
    <property type="term" value="F:NAD+ binding"/>
    <property type="evidence" value="ECO:0007669"/>
    <property type="project" value="InterPro"/>
</dbReference>
<evidence type="ECO:0000256" key="1">
    <source>
        <dbReference type="ARBA" id="ARBA00001911"/>
    </source>
</evidence>
<accession>A0A1G2HV85</accession>
<dbReference type="InterPro" id="IPR036291">
    <property type="entry name" value="NAD(P)-bd_dom_sf"/>
</dbReference>
<dbReference type="Pfam" id="PF01370">
    <property type="entry name" value="Epimerase"/>
    <property type="match status" value="1"/>
</dbReference>
<dbReference type="Proteomes" id="UP000179183">
    <property type="component" value="Unassembled WGS sequence"/>
</dbReference>
<evidence type="ECO:0000259" key="5">
    <source>
        <dbReference type="Pfam" id="PF01370"/>
    </source>
</evidence>
<gene>
    <name evidence="6" type="ORF">A3D34_02980</name>
</gene>
<keyword evidence="3" id="KW-0520">NAD</keyword>
<evidence type="ECO:0000313" key="6">
    <source>
        <dbReference type="EMBL" id="OGZ66110.1"/>
    </source>
</evidence>
<comment type="cofactor">
    <cofactor evidence="1">
        <name>NAD(+)</name>
        <dbReference type="ChEBI" id="CHEBI:57540"/>
    </cofactor>
</comment>
<sequence>MDTTISEDVQEIANDIKDIALKLEGKTLLVTGGSGFIGGYFLDVISFLNEHQFLKPCKVICLDNLIVGDQKRFAHLLKKDYFEFIKHDISKPFSYDRPIDFIVHAASVASPTYYRQYPLETIDANVMGTRYLLQLAKDKKSQSFLFMSTSETYGDPNPENIPTPETYRGNVSFTGPRACYDESKRLGETLCMAFWQQYGVPVKIARPFNFYGPGLRLDDKRVIPDFVNNALHNQPIVMHSDGTDTRTFCYISDAITGLFKILLSDFNGEAFNVGNDVQAEVSMLQLANMIKEISGNNIEIIHKESTDKHYMTDNPRRRAPNLDKIKKLLGYQPTVDLKTGLKKSMGWYKSTYNL</sequence>
<keyword evidence="4" id="KW-0456">Lyase</keyword>
<keyword evidence="2" id="KW-0210">Decarboxylase</keyword>
<protein>
    <recommendedName>
        <fullName evidence="5">NAD-dependent epimerase/dehydratase domain-containing protein</fullName>
    </recommendedName>
</protein>
<evidence type="ECO:0000256" key="3">
    <source>
        <dbReference type="ARBA" id="ARBA00023027"/>
    </source>
</evidence>
<dbReference type="InterPro" id="IPR044516">
    <property type="entry name" value="UXS-like"/>
</dbReference>
<dbReference type="AlphaFoldDB" id="A0A1G2HV85"/>
<dbReference type="InterPro" id="IPR001509">
    <property type="entry name" value="Epimerase_deHydtase"/>
</dbReference>
<dbReference type="PANTHER" id="PTHR43078">
    <property type="entry name" value="UDP-GLUCURONIC ACID DECARBOXYLASE-RELATED"/>
    <property type="match status" value="1"/>
</dbReference>
<dbReference type="EMBL" id="MHOQ01000032">
    <property type="protein sequence ID" value="OGZ66110.1"/>
    <property type="molecule type" value="Genomic_DNA"/>
</dbReference>
<dbReference type="SUPFAM" id="SSF51735">
    <property type="entry name" value="NAD(P)-binding Rossmann-fold domains"/>
    <property type="match status" value="1"/>
</dbReference>
<proteinExistence type="predicted"/>
<dbReference type="GO" id="GO:0048040">
    <property type="term" value="F:UDP-glucuronate decarboxylase activity"/>
    <property type="evidence" value="ECO:0007669"/>
    <property type="project" value="TreeGrafter"/>
</dbReference>
<organism evidence="6 7">
    <name type="scientific">Candidatus Staskawiczbacteria bacterium RIFCSPHIGHO2_02_FULL_33_16</name>
    <dbReference type="NCBI Taxonomy" id="1802204"/>
    <lineage>
        <taxon>Bacteria</taxon>
        <taxon>Candidatus Staskawicziibacteriota</taxon>
    </lineage>
</organism>
<dbReference type="GO" id="GO:0042732">
    <property type="term" value="P:D-xylose metabolic process"/>
    <property type="evidence" value="ECO:0007669"/>
    <property type="project" value="InterPro"/>
</dbReference>
<evidence type="ECO:0000313" key="7">
    <source>
        <dbReference type="Proteomes" id="UP000179183"/>
    </source>
</evidence>
<comment type="caution">
    <text evidence="6">The sequence shown here is derived from an EMBL/GenBank/DDBJ whole genome shotgun (WGS) entry which is preliminary data.</text>
</comment>
<dbReference type="PANTHER" id="PTHR43078:SF6">
    <property type="entry name" value="UDP-GLUCURONIC ACID DECARBOXYLASE 1"/>
    <property type="match status" value="1"/>
</dbReference>
<evidence type="ECO:0000256" key="4">
    <source>
        <dbReference type="ARBA" id="ARBA00023239"/>
    </source>
</evidence>